<accession>A0A3N4KFC3</accession>
<dbReference type="Proteomes" id="UP000277580">
    <property type="component" value="Unassembled WGS sequence"/>
</dbReference>
<reference evidence="2 3" key="1">
    <citation type="journal article" date="2018" name="Nat. Ecol. Evol.">
        <title>Pezizomycetes genomes reveal the molecular basis of ectomycorrhizal truffle lifestyle.</title>
        <authorList>
            <person name="Murat C."/>
            <person name="Payen T."/>
            <person name="Noel B."/>
            <person name="Kuo A."/>
            <person name="Morin E."/>
            <person name="Chen J."/>
            <person name="Kohler A."/>
            <person name="Krizsan K."/>
            <person name="Balestrini R."/>
            <person name="Da Silva C."/>
            <person name="Montanini B."/>
            <person name="Hainaut M."/>
            <person name="Levati E."/>
            <person name="Barry K.W."/>
            <person name="Belfiori B."/>
            <person name="Cichocki N."/>
            <person name="Clum A."/>
            <person name="Dockter R.B."/>
            <person name="Fauchery L."/>
            <person name="Guy J."/>
            <person name="Iotti M."/>
            <person name="Le Tacon F."/>
            <person name="Lindquist E.A."/>
            <person name="Lipzen A."/>
            <person name="Malagnac F."/>
            <person name="Mello A."/>
            <person name="Molinier V."/>
            <person name="Miyauchi S."/>
            <person name="Poulain J."/>
            <person name="Riccioni C."/>
            <person name="Rubini A."/>
            <person name="Sitrit Y."/>
            <person name="Splivallo R."/>
            <person name="Traeger S."/>
            <person name="Wang M."/>
            <person name="Zifcakova L."/>
            <person name="Wipf D."/>
            <person name="Zambonelli A."/>
            <person name="Paolocci F."/>
            <person name="Nowrousian M."/>
            <person name="Ottonello S."/>
            <person name="Baldrian P."/>
            <person name="Spatafora J.W."/>
            <person name="Henrissat B."/>
            <person name="Nagy L.G."/>
            <person name="Aury J.M."/>
            <person name="Wincker P."/>
            <person name="Grigoriev I.V."/>
            <person name="Bonfante P."/>
            <person name="Martin F.M."/>
        </authorList>
    </citation>
    <scope>NUCLEOTIDE SEQUENCE [LARGE SCALE GENOMIC DNA]</scope>
    <source>
        <strain evidence="2 3">CCBAS932</strain>
    </source>
</reference>
<dbReference type="OrthoDB" id="10373083at2759"/>
<protein>
    <submittedName>
        <fullName evidence="2">Uncharacterized protein</fullName>
    </submittedName>
</protein>
<feature type="region of interest" description="Disordered" evidence="1">
    <location>
        <begin position="54"/>
        <end position="78"/>
    </location>
</feature>
<feature type="compositionally biased region" description="Basic and acidic residues" evidence="1">
    <location>
        <begin position="68"/>
        <end position="78"/>
    </location>
</feature>
<sequence length="78" mass="8904">MKSKRINPMFGAGITFNDGLAHLRTRLQEDQERIAALEVILARLTADVQAAKRKKEELEEELEEELKEEPKEGTAKKI</sequence>
<name>A0A3N4KFC3_9PEZI</name>
<dbReference type="InParanoid" id="A0A3N4KFC3"/>
<evidence type="ECO:0000256" key="1">
    <source>
        <dbReference type="SAM" id="MobiDB-lite"/>
    </source>
</evidence>
<keyword evidence="3" id="KW-1185">Reference proteome</keyword>
<gene>
    <name evidence="2" type="ORF">P167DRAFT_577494</name>
</gene>
<dbReference type="AlphaFoldDB" id="A0A3N4KFC3"/>
<feature type="compositionally biased region" description="Acidic residues" evidence="1">
    <location>
        <begin position="58"/>
        <end position="67"/>
    </location>
</feature>
<dbReference type="EMBL" id="ML119154">
    <property type="protein sequence ID" value="RPB09187.1"/>
    <property type="molecule type" value="Genomic_DNA"/>
</dbReference>
<organism evidence="2 3">
    <name type="scientific">Morchella conica CCBAS932</name>
    <dbReference type="NCBI Taxonomy" id="1392247"/>
    <lineage>
        <taxon>Eukaryota</taxon>
        <taxon>Fungi</taxon>
        <taxon>Dikarya</taxon>
        <taxon>Ascomycota</taxon>
        <taxon>Pezizomycotina</taxon>
        <taxon>Pezizomycetes</taxon>
        <taxon>Pezizales</taxon>
        <taxon>Morchellaceae</taxon>
        <taxon>Morchella</taxon>
    </lineage>
</organism>
<evidence type="ECO:0000313" key="3">
    <source>
        <dbReference type="Proteomes" id="UP000277580"/>
    </source>
</evidence>
<proteinExistence type="predicted"/>
<evidence type="ECO:0000313" key="2">
    <source>
        <dbReference type="EMBL" id="RPB09187.1"/>
    </source>
</evidence>